<evidence type="ECO:0000313" key="8">
    <source>
        <dbReference type="EMBL" id="BCS98053.1"/>
    </source>
</evidence>
<evidence type="ECO:0000256" key="2">
    <source>
        <dbReference type="ARBA" id="ARBA00012438"/>
    </source>
</evidence>
<dbReference type="SMART" id="SM00448">
    <property type="entry name" value="REC"/>
    <property type="match status" value="1"/>
</dbReference>
<dbReference type="InterPro" id="IPR003594">
    <property type="entry name" value="HATPase_dom"/>
</dbReference>
<dbReference type="SUPFAM" id="SSF55874">
    <property type="entry name" value="ATPase domain of HSP90 chaperone/DNA topoisomerase II/histidine kinase"/>
    <property type="match status" value="1"/>
</dbReference>
<protein>
    <recommendedName>
        <fullName evidence="2">histidine kinase</fullName>
        <ecNumber evidence="2">2.7.13.3</ecNumber>
    </recommendedName>
</protein>
<dbReference type="Pfam" id="PF02518">
    <property type="entry name" value="HATPase_c"/>
    <property type="match status" value="1"/>
</dbReference>
<dbReference type="Pfam" id="PF00512">
    <property type="entry name" value="HisKA"/>
    <property type="match status" value="1"/>
</dbReference>
<name>A0ABM7PKI2_9BACT</name>
<feature type="domain" description="Histidine kinase" evidence="6">
    <location>
        <begin position="238"/>
        <end position="463"/>
    </location>
</feature>
<dbReference type="SUPFAM" id="SSF52172">
    <property type="entry name" value="CheY-like"/>
    <property type="match status" value="1"/>
</dbReference>
<evidence type="ECO:0000259" key="6">
    <source>
        <dbReference type="PROSITE" id="PS50109"/>
    </source>
</evidence>
<keyword evidence="3 4" id="KW-0597">Phosphoprotein</keyword>
<dbReference type="Proteomes" id="UP001320148">
    <property type="component" value="Chromosome"/>
</dbReference>
<dbReference type="InterPro" id="IPR029016">
    <property type="entry name" value="GAF-like_dom_sf"/>
</dbReference>
<dbReference type="InterPro" id="IPR003661">
    <property type="entry name" value="HisK_dim/P_dom"/>
</dbReference>
<dbReference type="PROSITE" id="PS50109">
    <property type="entry name" value="HIS_KIN"/>
    <property type="match status" value="1"/>
</dbReference>
<evidence type="ECO:0000313" key="9">
    <source>
        <dbReference type="Proteomes" id="UP001320148"/>
    </source>
</evidence>
<dbReference type="Gene3D" id="3.30.565.10">
    <property type="entry name" value="Histidine kinase-like ATPase, C-terminal domain"/>
    <property type="match status" value="1"/>
</dbReference>
<dbReference type="Gene3D" id="1.10.287.130">
    <property type="match status" value="1"/>
</dbReference>
<reference evidence="8 9" key="1">
    <citation type="submission" date="2021-02" db="EMBL/GenBank/DDBJ databases">
        <title>Complete genome of Desulfoluna sp. strain ASN36.</title>
        <authorList>
            <person name="Takahashi A."/>
            <person name="Kojima H."/>
            <person name="Fukui M."/>
        </authorList>
    </citation>
    <scope>NUCLEOTIDE SEQUENCE [LARGE SCALE GENOMIC DNA]</scope>
    <source>
        <strain evidence="8 9">ASN36</strain>
    </source>
</reference>
<evidence type="ECO:0000256" key="5">
    <source>
        <dbReference type="SAM" id="Coils"/>
    </source>
</evidence>
<dbReference type="InterPro" id="IPR005467">
    <property type="entry name" value="His_kinase_dom"/>
</dbReference>
<dbReference type="EMBL" id="AP024488">
    <property type="protein sequence ID" value="BCS98053.1"/>
    <property type="molecule type" value="Genomic_DNA"/>
</dbReference>
<dbReference type="SUPFAM" id="SSF47384">
    <property type="entry name" value="Homodimeric domain of signal transducing histidine kinase"/>
    <property type="match status" value="1"/>
</dbReference>
<gene>
    <name evidence="8" type="ORF">DSLASN_36850</name>
</gene>
<comment type="catalytic activity">
    <reaction evidence="1">
        <text>ATP + protein L-histidine = ADP + protein N-phospho-L-histidine.</text>
        <dbReference type="EC" id="2.7.13.3"/>
    </reaction>
</comment>
<evidence type="ECO:0000256" key="4">
    <source>
        <dbReference type="PROSITE-ProRule" id="PRU00169"/>
    </source>
</evidence>
<organism evidence="8 9">
    <name type="scientific">Desulfoluna limicola</name>
    <dbReference type="NCBI Taxonomy" id="2810562"/>
    <lineage>
        <taxon>Bacteria</taxon>
        <taxon>Pseudomonadati</taxon>
        <taxon>Thermodesulfobacteriota</taxon>
        <taxon>Desulfobacteria</taxon>
        <taxon>Desulfobacterales</taxon>
        <taxon>Desulfolunaceae</taxon>
        <taxon>Desulfoluna</taxon>
    </lineage>
</organism>
<keyword evidence="9" id="KW-1185">Reference proteome</keyword>
<dbReference type="Pfam" id="PF00072">
    <property type="entry name" value="Response_reg"/>
    <property type="match status" value="1"/>
</dbReference>
<dbReference type="SMART" id="SM00387">
    <property type="entry name" value="HATPase_c"/>
    <property type="match status" value="1"/>
</dbReference>
<dbReference type="SMART" id="SM00388">
    <property type="entry name" value="HisKA"/>
    <property type="match status" value="1"/>
</dbReference>
<feature type="coiled-coil region" evidence="5">
    <location>
        <begin position="31"/>
        <end position="58"/>
    </location>
</feature>
<evidence type="ECO:0000256" key="1">
    <source>
        <dbReference type="ARBA" id="ARBA00000085"/>
    </source>
</evidence>
<evidence type="ECO:0000256" key="3">
    <source>
        <dbReference type="ARBA" id="ARBA00022553"/>
    </source>
</evidence>
<feature type="domain" description="Response regulatory" evidence="7">
    <location>
        <begin position="481"/>
        <end position="597"/>
    </location>
</feature>
<dbReference type="CDD" id="cd00082">
    <property type="entry name" value="HisKA"/>
    <property type="match status" value="1"/>
</dbReference>
<feature type="modified residue" description="4-aspartylphosphate" evidence="4">
    <location>
        <position position="532"/>
    </location>
</feature>
<dbReference type="PRINTS" id="PR00344">
    <property type="entry name" value="BCTRLSENSOR"/>
</dbReference>
<dbReference type="CDD" id="cd00156">
    <property type="entry name" value="REC"/>
    <property type="match status" value="1"/>
</dbReference>
<evidence type="ECO:0000259" key="7">
    <source>
        <dbReference type="PROSITE" id="PS50110"/>
    </source>
</evidence>
<dbReference type="InterPro" id="IPR036890">
    <property type="entry name" value="HATPase_C_sf"/>
</dbReference>
<dbReference type="InterPro" id="IPR011006">
    <property type="entry name" value="CheY-like_superfamily"/>
</dbReference>
<dbReference type="SUPFAM" id="SSF55781">
    <property type="entry name" value="GAF domain-like"/>
    <property type="match status" value="1"/>
</dbReference>
<dbReference type="PANTHER" id="PTHR43065">
    <property type="entry name" value="SENSOR HISTIDINE KINASE"/>
    <property type="match status" value="1"/>
</dbReference>
<proteinExistence type="predicted"/>
<dbReference type="InterPro" id="IPR036097">
    <property type="entry name" value="HisK_dim/P_sf"/>
</dbReference>
<dbReference type="InterPro" id="IPR004358">
    <property type="entry name" value="Sig_transdc_His_kin-like_C"/>
</dbReference>
<dbReference type="EC" id="2.7.13.3" evidence="2"/>
<dbReference type="PANTHER" id="PTHR43065:SF42">
    <property type="entry name" value="TWO-COMPONENT SENSOR PPRA"/>
    <property type="match status" value="1"/>
</dbReference>
<dbReference type="PROSITE" id="PS50110">
    <property type="entry name" value="RESPONSE_REGULATORY"/>
    <property type="match status" value="1"/>
</dbReference>
<dbReference type="Gene3D" id="3.40.50.2300">
    <property type="match status" value="1"/>
</dbReference>
<keyword evidence="5" id="KW-0175">Coiled coil</keyword>
<dbReference type="InterPro" id="IPR001789">
    <property type="entry name" value="Sig_transdc_resp-reg_receiver"/>
</dbReference>
<accession>A0ABM7PKI2</accession>
<sequence length="602" mass="66300">MSLPSDSSQTRDAMYEKIIGLGEKSIRKSYYPQLRKKLQELEHEIAEREQRELELRRSYESQEFLNKLLKRSMEPLPLKDLLEMALDGILAFSWFENKGSAGLFLEGMEPGVLCLKQLRQGPGLPGPMCDRVIPGHCLCGQAAETGKLVSSIHTVQDVPDHKHYCIPICIAQKTIGVICIALPMDHGLDTREEAFFGAIADTLAGIIQNYRVSEEKAQIEHQLLQMQKIEAIGSLTAGIAHDFNNLLTPILGYSEIALLELPESDPVTNYLSEVVKAACLSKDLVQQILAFSRQGEHELKPLKLHVVVEEALKLLRSTIPSTIEIINRVDASHDTIMADLTQIHQIIMNLCTNAYQAMKDTGGTLAVGLKTIRIDSESAKVEMLGLDPGAYQVLEVSDTGTGMNRTTMARIFDPYFTTKSVNEGTGLGLSVVLGIVKCHGGDINVYSEPGQGTTFRVYLPCVSTVMDKDPIPAPAAGGHEHVMVVDDEQAIAQMMASMLSSKGYTVTGFTTSSEALEWFRDNAPHVSLVITDMTMPGMTGAQLALQLRKIKQDIPMILCTGFSDLINEQKSKAHGFTRFLMKPIIMNTLCQTVRDVLDTRPG</sequence>
<dbReference type="Gene3D" id="3.30.450.40">
    <property type="match status" value="1"/>
</dbReference>